<comment type="caution">
    <text evidence="7">The sequence shown here is derived from an EMBL/GenBank/DDBJ whole genome shotgun (WGS) entry which is preliminary data.</text>
</comment>
<protein>
    <submittedName>
        <fullName evidence="7">Acetate uptake transporter</fullName>
    </submittedName>
</protein>
<dbReference type="EMBL" id="JBHEZZ010000008">
    <property type="protein sequence ID" value="MFC1403036.1"/>
    <property type="molecule type" value="Genomic_DNA"/>
</dbReference>
<dbReference type="Proteomes" id="UP001592528">
    <property type="component" value="Unassembled WGS sequence"/>
</dbReference>
<evidence type="ECO:0000256" key="3">
    <source>
        <dbReference type="ARBA" id="ARBA00022692"/>
    </source>
</evidence>
<evidence type="ECO:0000256" key="1">
    <source>
        <dbReference type="ARBA" id="ARBA00004141"/>
    </source>
</evidence>
<sequence>MTATSVSPAGPSPASAAPPRIGHAIAVGAAGFAWCSLALGLSTTGAMNAAGSSVILTGTFFYGGIVQMVAGFFALAAGTTFVAAFLTAYGAFWLGYTAIEFYVAPHIAAEVVAAGAGTGATPQALAGQAHHAVVQALGVFLLAWLVVTVVFTIASLGTNAVTLTAFCLLDLTIVLLAIAYLGATSSGVPVDSALHAAGWAEIVLAAVAFYVVLAELANDTLRRTVFPLFPLTRFSGPAAAAPALGA</sequence>
<feature type="transmembrane region" description="Helical" evidence="6">
    <location>
        <begin position="21"/>
        <end position="41"/>
    </location>
</feature>
<keyword evidence="8" id="KW-1185">Reference proteome</keyword>
<keyword evidence="3 6" id="KW-0812">Transmembrane</keyword>
<feature type="transmembrane region" description="Helical" evidence="6">
    <location>
        <begin position="72"/>
        <end position="96"/>
    </location>
</feature>
<evidence type="ECO:0000313" key="8">
    <source>
        <dbReference type="Proteomes" id="UP001592528"/>
    </source>
</evidence>
<dbReference type="Pfam" id="PF01184">
    <property type="entry name" value="Gpr1_Fun34_YaaH"/>
    <property type="match status" value="1"/>
</dbReference>
<dbReference type="PANTHER" id="PTHR31123">
    <property type="entry name" value="ACCUMULATION OF DYADS PROTEIN 2-RELATED"/>
    <property type="match status" value="1"/>
</dbReference>
<dbReference type="InterPro" id="IPR051633">
    <property type="entry name" value="AceTr"/>
</dbReference>
<name>A0ABV6UNJ8_9ACTN</name>
<proteinExistence type="inferred from homology"/>
<feature type="transmembrane region" description="Helical" evidence="6">
    <location>
        <begin position="193"/>
        <end position="213"/>
    </location>
</feature>
<accession>A0ABV6UNJ8</accession>
<keyword evidence="5 6" id="KW-0472">Membrane</keyword>
<evidence type="ECO:0000256" key="4">
    <source>
        <dbReference type="ARBA" id="ARBA00022989"/>
    </source>
</evidence>
<organism evidence="7 8">
    <name type="scientific">Streptacidiphilus cavernicola</name>
    <dbReference type="NCBI Taxonomy" id="3342716"/>
    <lineage>
        <taxon>Bacteria</taxon>
        <taxon>Bacillati</taxon>
        <taxon>Actinomycetota</taxon>
        <taxon>Actinomycetes</taxon>
        <taxon>Kitasatosporales</taxon>
        <taxon>Streptomycetaceae</taxon>
        <taxon>Streptacidiphilus</taxon>
    </lineage>
</organism>
<dbReference type="NCBIfam" id="NF038013">
    <property type="entry name" value="AceTr_1"/>
    <property type="match status" value="1"/>
</dbReference>
<dbReference type="InterPro" id="IPR000791">
    <property type="entry name" value="Gpr1/Fun34/SatP-like"/>
</dbReference>
<feature type="transmembrane region" description="Helical" evidence="6">
    <location>
        <begin position="132"/>
        <end position="153"/>
    </location>
</feature>
<comment type="similarity">
    <text evidence="2">Belongs to the acetate uptake transporter (AceTr) (TC 2.A.96) family.</text>
</comment>
<evidence type="ECO:0000256" key="6">
    <source>
        <dbReference type="SAM" id="Phobius"/>
    </source>
</evidence>
<reference evidence="7 8" key="1">
    <citation type="submission" date="2024-09" db="EMBL/GenBank/DDBJ databases">
        <authorList>
            <person name="Lee S.D."/>
        </authorList>
    </citation>
    <scope>NUCLEOTIDE SEQUENCE [LARGE SCALE GENOMIC DNA]</scope>
    <source>
        <strain evidence="7 8">N1-5</strain>
    </source>
</reference>
<comment type="subcellular location">
    <subcellularLocation>
        <location evidence="1">Membrane</location>
        <topology evidence="1">Multi-pass membrane protein</topology>
    </subcellularLocation>
</comment>
<evidence type="ECO:0000313" key="7">
    <source>
        <dbReference type="EMBL" id="MFC1403036.1"/>
    </source>
</evidence>
<feature type="transmembrane region" description="Helical" evidence="6">
    <location>
        <begin position="160"/>
        <end position="181"/>
    </location>
</feature>
<evidence type="ECO:0000256" key="5">
    <source>
        <dbReference type="ARBA" id="ARBA00023136"/>
    </source>
</evidence>
<dbReference type="PANTHER" id="PTHR31123:SF1">
    <property type="entry name" value="ACCUMULATION OF DYADS PROTEIN 2-RELATED"/>
    <property type="match status" value="1"/>
</dbReference>
<feature type="transmembrane region" description="Helical" evidence="6">
    <location>
        <begin position="47"/>
        <end position="65"/>
    </location>
</feature>
<gene>
    <name evidence="7" type="ORF">ACEZDJ_17235</name>
</gene>
<evidence type="ECO:0000256" key="2">
    <source>
        <dbReference type="ARBA" id="ARBA00005587"/>
    </source>
</evidence>
<dbReference type="RefSeq" id="WP_051724829.1">
    <property type="nucleotide sequence ID" value="NZ_JBHEZZ010000008.1"/>
</dbReference>
<keyword evidence="4 6" id="KW-1133">Transmembrane helix</keyword>